<protein>
    <submittedName>
        <fullName evidence="2">Hemin-degrading factor</fullName>
    </submittedName>
</protein>
<feature type="domain" description="Haemin-degrading HemS/ChuX" evidence="1">
    <location>
        <begin position="28"/>
        <end position="150"/>
    </location>
</feature>
<keyword evidence="3" id="KW-1185">Reference proteome</keyword>
<dbReference type="EMBL" id="JAABNR010000002">
    <property type="protein sequence ID" value="NBZ86464.1"/>
    <property type="molecule type" value="Genomic_DNA"/>
</dbReference>
<reference evidence="2" key="1">
    <citation type="submission" date="2020-01" db="EMBL/GenBank/DDBJ databases">
        <authorList>
            <person name="Chen W.-M."/>
        </authorList>
    </citation>
    <scope>NUCLEOTIDE SEQUENCE</scope>
    <source>
        <strain evidence="2">CYK-10</strain>
    </source>
</reference>
<dbReference type="AlphaFoldDB" id="A0AAE5BU76"/>
<dbReference type="InterPro" id="IPR007845">
    <property type="entry name" value="HemS/ChuX_dom"/>
</dbReference>
<dbReference type="Proteomes" id="UP001193501">
    <property type="component" value="Unassembled WGS sequence"/>
</dbReference>
<dbReference type="Pfam" id="PF05171">
    <property type="entry name" value="HemS"/>
    <property type="match status" value="2"/>
</dbReference>
<dbReference type="InterPro" id="IPR053733">
    <property type="entry name" value="Heme_Transport_Util_sf"/>
</dbReference>
<dbReference type="SUPFAM" id="SSF144064">
    <property type="entry name" value="Heme iron utilization protein-like"/>
    <property type="match status" value="1"/>
</dbReference>
<comment type="caution">
    <text evidence="2">The sequence shown here is derived from an EMBL/GenBank/DDBJ whole genome shotgun (WGS) entry which is preliminary data.</text>
</comment>
<gene>
    <name evidence="2" type="ORF">GV832_02630</name>
</gene>
<sequence length="337" mass="36459">MVDSAALRTRRAENPKTRARDLAEAHGLPEAALVAAHLGHGVTALAPHPDQLIPLVGELGDVMALTRNRNCVHERKGVYRPYHSGTWAQMVLSPEIDLRIFAKHWVHAYAVEEGDKRSIQVFDAAGDAVHKIHLTAASDVAGFDRLVAALAVPGAMPDFSPRAAVEPARGDAQRAEALRKAWAAMTDSHQFLGMVKDLGMNRLGANRIAGAPHARPLQKGAVLAALELAAFSEIPVMIFVGNAGCIQIHSGPIGKTTLMGPWINIMDPRFNLHLRGDRIAEVWHVVKPTATGPAVSIEAFDADGELILQIFAYRKDRTGEAWNAMVEALPHLEEAFA</sequence>
<dbReference type="RefSeq" id="WP_168773276.1">
    <property type="nucleotide sequence ID" value="NZ_JAABNR010000002.1"/>
</dbReference>
<dbReference type="Gene3D" id="3.40.1570.10">
    <property type="entry name" value="HemS/ChuS/ChuX like domains"/>
    <property type="match status" value="2"/>
</dbReference>
<organism evidence="2 3">
    <name type="scientific">Stagnihabitans tardus</name>
    <dbReference type="NCBI Taxonomy" id="2699202"/>
    <lineage>
        <taxon>Bacteria</taxon>
        <taxon>Pseudomonadati</taxon>
        <taxon>Pseudomonadota</taxon>
        <taxon>Alphaproteobacteria</taxon>
        <taxon>Rhodobacterales</taxon>
        <taxon>Paracoccaceae</taxon>
        <taxon>Stagnihabitans</taxon>
    </lineage>
</organism>
<accession>A0AAE5BU76</accession>
<name>A0AAE5BU76_9RHOB</name>
<evidence type="ECO:0000259" key="1">
    <source>
        <dbReference type="Pfam" id="PF05171"/>
    </source>
</evidence>
<dbReference type="CDD" id="cd16831">
    <property type="entry name" value="HemS-like_C"/>
    <property type="match status" value="1"/>
</dbReference>
<feature type="domain" description="Haemin-degrading HemS/ChuX" evidence="1">
    <location>
        <begin position="199"/>
        <end position="329"/>
    </location>
</feature>
<proteinExistence type="predicted"/>
<dbReference type="CDD" id="cd16830">
    <property type="entry name" value="HemS-like_N"/>
    <property type="match status" value="1"/>
</dbReference>
<evidence type="ECO:0000313" key="3">
    <source>
        <dbReference type="Proteomes" id="UP001193501"/>
    </source>
</evidence>
<dbReference type="GO" id="GO:0006826">
    <property type="term" value="P:iron ion transport"/>
    <property type="evidence" value="ECO:0007669"/>
    <property type="project" value="InterPro"/>
</dbReference>
<evidence type="ECO:0000313" key="2">
    <source>
        <dbReference type="EMBL" id="NBZ86464.1"/>
    </source>
</evidence>